<gene>
    <name evidence="3" type="ORF">BUZ57_06285</name>
</gene>
<dbReference type="Proteomes" id="UP000285625">
    <property type="component" value="Unassembled WGS sequence"/>
</dbReference>
<comment type="caution">
    <text evidence="3">The sequence shown here is derived from an EMBL/GenBank/DDBJ whole genome shotgun (WGS) entry which is preliminary data.</text>
</comment>
<dbReference type="SUPFAM" id="SSF102405">
    <property type="entry name" value="MCP/YpsA-like"/>
    <property type="match status" value="1"/>
</dbReference>
<dbReference type="InterPro" id="IPR031100">
    <property type="entry name" value="LOG_fam"/>
</dbReference>
<evidence type="ECO:0000313" key="3">
    <source>
        <dbReference type="EMBL" id="RIO45917.1"/>
    </source>
</evidence>
<sequence length="189" mass="21281">MIKRVAVFCGASKGHNEVYAKDAYQLGKFLAEQQIELVYGAGAIGIMGAIQQGVLDHGGHVIGIMPRFLDEREITSQHLTELIHVESMHERKQKMSELADAFILAPGGAGSLEEFFEIYTWAQIGLHQKPIGIFNTNQFYQPLVSLIQHMIKEGFIDAKYQHLAHVYDEPQALIDSLNHFKPLTTRTYD</sequence>
<dbReference type="EMBL" id="QXVO01000015">
    <property type="protein sequence ID" value="RIO45917.1"/>
    <property type="molecule type" value="Genomic_DNA"/>
</dbReference>
<keyword evidence="2" id="KW-0203">Cytokinin biosynthesis</keyword>
<dbReference type="GO" id="GO:0016799">
    <property type="term" value="F:hydrolase activity, hydrolyzing N-glycosyl compounds"/>
    <property type="evidence" value="ECO:0007669"/>
    <property type="project" value="TreeGrafter"/>
</dbReference>
<dbReference type="PANTHER" id="PTHR31223">
    <property type="entry name" value="LOG FAMILY PROTEIN YJL055W"/>
    <property type="match status" value="1"/>
</dbReference>
<dbReference type="EC" id="3.2.2.n1" evidence="2"/>
<evidence type="ECO:0000313" key="4">
    <source>
        <dbReference type="Proteomes" id="UP000285625"/>
    </source>
</evidence>
<evidence type="ECO:0000256" key="2">
    <source>
        <dbReference type="RuleBase" id="RU363015"/>
    </source>
</evidence>
<reference evidence="3 4" key="1">
    <citation type="journal article" date="2016" name="Front. Microbiol.">
        <title>Comprehensive Phylogenetic Analysis of Bovine Non-aureus Staphylococci Species Based on Whole-Genome Sequencing.</title>
        <authorList>
            <person name="Naushad S."/>
            <person name="Barkema H.W."/>
            <person name="Luby C."/>
            <person name="Condas L.A."/>
            <person name="Nobrega D.B."/>
            <person name="Carson D.A."/>
            <person name="De Buck J."/>
        </authorList>
    </citation>
    <scope>NUCLEOTIDE SEQUENCE [LARGE SCALE GENOMIC DNA]</scope>
    <source>
        <strain evidence="3 4">SNUC 5959</strain>
    </source>
</reference>
<dbReference type="GO" id="GO:0009691">
    <property type="term" value="P:cytokinin biosynthetic process"/>
    <property type="evidence" value="ECO:0007669"/>
    <property type="project" value="UniProtKB-UniRule"/>
</dbReference>
<name>A0A418JJ53_STAHY</name>
<dbReference type="AlphaFoldDB" id="A0A418JJ53"/>
<evidence type="ECO:0000256" key="1">
    <source>
        <dbReference type="ARBA" id="ARBA00006763"/>
    </source>
</evidence>
<dbReference type="Gene3D" id="3.40.50.450">
    <property type="match status" value="1"/>
</dbReference>
<dbReference type="Pfam" id="PF03641">
    <property type="entry name" value="Lysine_decarbox"/>
    <property type="match status" value="1"/>
</dbReference>
<protein>
    <recommendedName>
        <fullName evidence="2">Cytokinin riboside 5'-monophosphate phosphoribohydrolase</fullName>
        <ecNumber evidence="2">3.2.2.n1</ecNumber>
    </recommendedName>
</protein>
<dbReference type="InterPro" id="IPR005269">
    <property type="entry name" value="LOG"/>
</dbReference>
<organism evidence="3 4">
    <name type="scientific">Staphylococcus hyicus</name>
    <dbReference type="NCBI Taxonomy" id="1284"/>
    <lineage>
        <taxon>Bacteria</taxon>
        <taxon>Bacillati</taxon>
        <taxon>Bacillota</taxon>
        <taxon>Bacilli</taxon>
        <taxon>Bacillales</taxon>
        <taxon>Staphylococcaceae</taxon>
        <taxon>Staphylococcus</taxon>
    </lineage>
</organism>
<dbReference type="STRING" id="1284.SHYC_10305"/>
<dbReference type="NCBIfam" id="TIGR00730">
    <property type="entry name" value="Rossman fold protein, TIGR00730 family"/>
    <property type="match status" value="1"/>
</dbReference>
<keyword evidence="2" id="KW-0378">Hydrolase</keyword>
<comment type="similarity">
    <text evidence="1 2">Belongs to the LOG family.</text>
</comment>
<dbReference type="GO" id="GO:0005829">
    <property type="term" value="C:cytosol"/>
    <property type="evidence" value="ECO:0007669"/>
    <property type="project" value="TreeGrafter"/>
</dbReference>
<dbReference type="PANTHER" id="PTHR31223:SF70">
    <property type="entry name" value="LOG FAMILY PROTEIN YJL055W"/>
    <property type="match status" value="1"/>
</dbReference>
<accession>A0A418JJ53</accession>
<proteinExistence type="inferred from homology"/>